<evidence type="ECO:0000313" key="2">
    <source>
        <dbReference type="Proteomes" id="UP000181981"/>
    </source>
</evidence>
<reference evidence="1 2" key="1">
    <citation type="submission" date="2016-10" db="EMBL/GenBank/DDBJ databases">
        <authorList>
            <person name="de Groot N.N."/>
        </authorList>
    </citation>
    <scope>NUCLEOTIDE SEQUENCE [LARGE SCALE GENOMIC DNA]</scope>
    <source>
        <strain evidence="1 2">DSM 25947</strain>
    </source>
</reference>
<proteinExistence type="predicted"/>
<accession>A0A1I0JW85</accession>
<protein>
    <submittedName>
        <fullName evidence="1">Uncharacterized protein</fullName>
    </submittedName>
</protein>
<gene>
    <name evidence="1" type="ORF">SAMN05444285_1589</name>
</gene>
<sequence>MLIASFPEVAIVAAINPATSIIRWICNETTVKAATQPGVMTEIAVTIICS</sequence>
<evidence type="ECO:0000313" key="1">
    <source>
        <dbReference type="EMBL" id="SEU15049.1"/>
    </source>
</evidence>
<dbReference type="Proteomes" id="UP000181981">
    <property type="component" value="Unassembled WGS sequence"/>
</dbReference>
<dbReference type="EMBL" id="FOHT01000058">
    <property type="protein sequence ID" value="SEU15049.1"/>
    <property type="molecule type" value="Genomic_DNA"/>
</dbReference>
<dbReference type="AlphaFoldDB" id="A0A1I0JW85"/>
<organism evidence="1 2">
    <name type="scientific">Draconibacterium orientale</name>
    <dbReference type="NCBI Taxonomy" id="1168034"/>
    <lineage>
        <taxon>Bacteria</taxon>
        <taxon>Pseudomonadati</taxon>
        <taxon>Bacteroidota</taxon>
        <taxon>Bacteroidia</taxon>
        <taxon>Marinilabiliales</taxon>
        <taxon>Prolixibacteraceae</taxon>
        <taxon>Draconibacterium</taxon>
    </lineage>
</organism>
<name>A0A1I0JW85_9BACT</name>